<dbReference type="NCBIfam" id="TIGR01444">
    <property type="entry name" value="fkbM_fam"/>
    <property type="match status" value="1"/>
</dbReference>
<dbReference type="Proteomes" id="UP000812270">
    <property type="component" value="Unassembled WGS sequence"/>
</dbReference>
<feature type="domain" description="Methyltransferase FkbM" evidence="1">
    <location>
        <begin position="9"/>
        <end position="146"/>
    </location>
</feature>
<name>A0A9E2S7S2_9BACT</name>
<comment type="caution">
    <text evidence="2">The sequence shown here is derived from an EMBL/GenBank/DDBJ whole genome shotgun (WGS) entry which is preliminary data.</text>
</comment>
<dbReference type="InterPro" id="IPR006342">
    <property type="entry name" value="FkbM_mtfrase"/>
</dbReference>
<sequence length="280" mass="32328">MQFDGLIFDIGMFDGIDTRYFLKNNYKVIAVEADPTLVKKASETFKEAIDKDQLSILNFALSDQDDQDLSFNISEYAFWNSLKPEVAGRLDTFKESIIVKSRKLSTLFAQYGVPLYCKVDIEGFDAICVSTLEGTKLQPKYISVETECIGENEVLDEAGMLKTLDTLKAIGYSQFKLVDQTTLAVLELDKPFYGGTWDKLNRLKNKYFHYNFIRDHKNGVKYNLFYTGASGAFGESLGGSKWYNYEEAKKLLLQHREQYFNLYKDQNKNFTFWCDWHAKL</sequence>
<keyword evidence="2" id="KW-0808">Transferase</keyword>
<gene>
    <name evidence="2" type="ORF">KTO63_04850</name>
</gene>
<dbReference type="GO" id="GO:0032259">
    <property type="term" value="P:methylation"/>
    <property type="evidence" value="ECO:0007669"/>
    <property type="project" value="UniProtKB-KW"/>
</dbReference>
<dbReference type="AlphaFoldDB" id="A0A9E2S7S2"/>
<protein>
    <submittedName>
        <fullName evidence="2">FkbM family methyltransferase</fullName>
    </submittedName>
</protein>
<dbReference type="EMBL" id="JAHSPG010000002">
    <property type="protein sequence ID" value="MBV4356467.1"/>
    <property type="molecule type" value="Genomic_DNA"/>
</dbReference>
<evidence type="ECO:0000259" key="1">
    <source>
        <dbReference type="Pfam" id="PF05050"/>
    </source>
</evidence>
<organism evidence="2 3">
    <name type="scientific">Pinibacter aurantiacus</name>
    <dbReference type="NCBI Taxonomy" id="2851599"/>
    <lineage>
        <taxon>Bacteria</taxon>
        <taxon>Pseudomonadati</taxon>
        <taxon>Bacteroidota</taxon>
        <taxon>Chitinophagia</taxon>
        <taxon>Chitinophagales</taxon>
        <taxon>Chitinophagaceae</taxon>
        <taxon>Pinibacter</taxon>
    </lineage>
</organism>
<evidence type="ECO:0000313" key="3">
    <source>
        <dbReference type="Proteomes" id="UP000812270"/>
    </source>
</evidence>
<proteinExistence type="predicted"/>
<dbReference type="RefSeq" id="WP_217790096.1">
    <property type="nucleotide sequence ID" value="NZ_JAHSPG010000002.1"/>
</dbReference>
<reference evidence="2" key="1">
    <citation type="submission" date="2021-06" db="EMBL/GenBank/DDBJ databases">
        <authorList>
            <person name="Huq M.A."/>
        </authorList>
    </citation>
    <scope>NUCLEOTIDE SEQUENCE</scope>
    <source>
        <strain evidence="2">MAH-26</strain>
    </source>
</reference>
<accession>A0A9E2S7S2</accession>
<dbReference type="GO" id="GO:0008168">
    <property type="term" value="F:methyltransferase activity"/>
    <property type="evidence" value="ECO:0007669"/>
    <property type="project" value="UniProtKB-KW"/>
</dbReference>
<evidence type="ECO:0000313" key="2">
    <source>
        <dbReference type="EMBL" id="MBV4356467.1"/>
    </source>
</evidence>
<keyword evidence="2" id="KW-0489">Methyltransferase</keyword>
<dbReference type="Pfam" id="PF05050">
    <property type="entry name" value="Methyltransf_21"/>
    <property type="match status" value="1"/>
</dbReference>
<keyword evidence="3" id="KW-1185">Reference proteome</keyword>